<evidence type="ECO:0000259" key="1">
    <source>
        <dbReference type="Pfam" id="PF12969"/>
    </source>
</evidence>
<evidence type="ECO:0000313" key="3">
    <source>
        <dbReference type="Proteomes" id="UP001597468"/>
    </source>
</evidence>
<gene>
    <name evidence="2" type="ORF">ACFSTG_00985</name>
</gene>
<dbReference type="Gene3D" id="2.60.40.3140">
    <property type="match status" value="1"/>
</dbReference>
<comment type="caution">
    <text evidence="2">The sequence shown here is derived from an EMBL/GenBank/DDBJ whole genome shotgun (WGS) entry which is preliminary data.</text>
</comment>
<proteinExistence type="predicted"/>
<dbReference type="EMBL" id="JBHULT010000005">
    <property type="protein sequence ID" value="MFD2516459.1"/>
    <property type="molecule type" value="Genomic_DNA"/>
</dbReference>
<dbReference type="Proteomes" id="UP001597468">
    <property type="component" value="Unassembled WGS sequence"/>
</dbReference>
<dbReference type="RefSeq" id="WP_380747569.1">
    <property type="nucleotide sequence ID" value="NZ_JBHULT010000005.1"/>
</dbReference>
<evidence type="ECO:0000313" key="2">
    <source>
        <dbReference type="EMBL" id="MFD2516459.1"/>
    </source>
</evidence>
<dbReference type="InterPro" id="IPR024618">
    <property type="entry name" value="DUF3857"/>
</dbReference>
<reference evidence="3" key="1">
    <citation type="journal article" date="2019" name="Int. J. Syst. Evol. Microbiol.">
        <title>The Global Catalogue of Microorganisms (GCM) 10K type strain sequencing project: providing services to taxonomists for standard genome sequencing and annotation.</title>
        <authorList>
            <consortium name="The Broad Institute Genomics Platform"/>
            <consortium name="The Broad Institute Genome Sequencing Center for Infectious Disease"/>
            <person name="Wu L."/>
            <person name="Ma J."/>
        </authorList>
    </citation>
    <scope>NUCLEOTIDE SEQUENCE [LARGE SCALE GENOMIC DNA]</scope>
    <source>
        <strain evidence="3">KCTC 42585</strain>
    </source>
</reference>
<protein>
    <submittedName>
        <fullName evidence="2">DUF3857 domain-containing protein</fullName>
    </submittedName>
</protein>
<feature type="domain" description="DUF3857" evidence="1">
    <location>
        <begin position="69"/>
        <end position="210"/>
    </location>
</feature>
<dbReference type="Gene3D" id="2.60.120.1130">
    <property type="match status" value="1"/>
</dbReference>
<keyword evidence="3" id="KW-1185">Reference proteome</keyword>
<sequence length="667" mass="76696">MQKIFFIVLCLSFHLGAEAQDFKFGKVSIEEVEEKVHPKDEEANAAVLFREQNVYYEYSESTGFTLITDVHERVKIYNKDGFDWATEEIILSKNGNDKEKVSSIKAFTYNVENGKLTSEKLKKNGIFEEEVSNYRDKTKLTMPAVTEGSVIEYQYSIRSPFLTSIDVTPLQYTVPINRLETELIIPEFFGFKKYFNTKSPISVPVQETKKSFTHRTTQSSRRLRGSTMNSSMLEFLQNVYTIAADDIPALKNEEYVDYLHNYAAFIKWELMYTKFPNSTIENYSQDWEGVTKSIYNDVGLKKDVTRKGFFEDDVDTRLAGVTSPHKKAKLIYALVKEKVKWNEYNGFTSENGGRSAYKKGEGNVGDINLLLTSMLNYAGLKASPVLVSTKSNGIPVFPTRNGFNYVITAIEFPNELILLDATDKNAAFGELPARARNWQGRIIREDNSSDWVSLIPSKQSEEIRTLNFKLGDDLVLRGKSINIHRGLFAKSYREKYSALNEESYLENLEKDKGNIKIDGVQQENLSKVEEDVRVTYEFELEQGVDLINDKVYLRPMMFNALKENPFKANERSYPVFFDFPMMKTNTVNIMIPEGYEVESAPQSMAITINDGEGNFRFIVTQNRNFLRIESVFDLKNIVYIPEHYNALKEFYALMVEKETEAIVLRKI</sequence>
<name>A0ABW5ISS4_9FLAO</name>
<dbReference type="Gene3D" id="3.10.620.30">
    <property type="match status" value="1"/>
</dbReference>
<accession>A0ABW5ISS4</accession>
<dbReference type="Pfam" id="PF12969">
    <property type="entry name" value="DUF3857"/>
    <property type="match status" value="1"/>
</dbReference>
<organism evidence="2 3">
    <name type="scientific">Salinimicrobium flavum</name>
    <dbReference type="NCBI Taxonomy" id="1737065"/>
    <lineage>
        <taxon>Bacteria</taxon>
        <taxon>Pseudomonadati</taxon>
        <taxon>Bacteroidota</taxon>
        <taxon>Flavobacteriia</taxon>
        <taxon>Flavobacteriales</taxon>
        <taxon>Flavobacteriaceae</taxon>
        <taxon>Salinimicrobium</taxon>
    </lineage>
</organism>